<sequence length="69" mass="7736">MLLKSKKDDGLVEIASLEELIDPFQDKVTGQTQAGQNEQPPEPFAKKDLIFPSGENLPLCWLDSDYKSK</sequence>
<dbReference type="AlphaFoldDB" id="A0A964BMS9"/>
<evidence type="ECO:0000313" key="2">
    <source>
        <dbReference type="EMBL" id="MCC0175521.1"/>
    </source>
</evidence>
<gene>
    <name evidence="2" type="ORF">I4641_00810</name>
</gene>
<evidence type="ECO:0000256" key="1">
    <source>
        <dbReference type="SAM" id="MobiDB-lite"/>
    </source>
</evidence>
<organism evidence="2 3">
    <name type="scientific">Waterburya agarophytonicola KI4</name>
    <dbReference type="NCBI Taxonomy" id="2874699"/>
    <lineage>
        <taxon>Bacteria</taxon>
        <taxon>Bacillati</taxon>
        <taxon>Cyanobacteriota</taxon>
        <taxon>Cyanophyceae</taxon>
        <taxon>Pleurocapsales</taxon>
        <taxon>Hyellaceae</taxon>
        <taxon>Waterburya</taxon>
        <taxon>Waterburya agarophytonicola</taxon>
    </lineage>
</organism>
<dbReference type="Proteomes" id="UP000729733">
    <property type="component" value="Unassembled WGS sequence"/>
</dbReference>
<reference evidence="2" key="1">
    <citation type="journal article" date="2021" name="Antonie Van Leeuwenhoek">
        <title>Draft genome and description of Waterburya agarophytonicola gen. nov. sp. nov. (Pleurocapsales, Cyanobacteria): a seaweed symbiont.</title>
        <authorList>
            <person name="Bonthond G."/>
            <person name="Shalygin S."/>
            <person name="Bayer T."/>
            <person name="Weinberger F."/>
        </authorList>
    </citation>
    <scope>NUCLEOTIDE SEQUENCE</scope>
    <source>
        <strain evidence="2">KI4</strain>
    </source>
</reference>
<protein>
    <submittedName>
        <fullName evidence="2">Acetyltransferase</fullName>
    </submittedName>
</protein>
<proteinExistence type="predicted"/>
<dbReference type="RefSeq" id="WP_229638524.1">
    <property type="nucleotide sequence ID" value="NZ_JADWDC010000002.1"/>
</dbReference>
<feature type="region of interest" description="Disordered" evidence="1">
    <location>
        <begin position="27"/>
        <end position="50"/>
    </location>
</feature>
<accession>A0A964BMS9</accession>
<comment type="caution">
    <text evidence="2">The sequence shown here is derived from an EMBL/GenBank/DDBJ whole genome shotgun (WGS) entry which is preliminary data.</text>
</comment>
<name>A0A964BMS9_9CYAN</name>
<feature type="compositionally biased region" description="Polar residues" evidence="1">
    <location>
        <begin position="28"/>
        <end position="39"/>
    </location>
</feature>
<keyword evidence="3" id="KW-1185">Reference proteome</keyword>
<evidence type="ECO:0000313" key="3">
    <source>
        <dbReference type="Proteomes" id="UP000729733"/>
    </source>
</evidence>
<dbReference type="EMBL" id="JADWDC010000002">
    <property type="protein sequence ID" value="MCC0175521.1"/>
    <property type="molecule type" value="Genomic_DNA"/>
</dbReference>